<evidence type="ECO:0000259" key="1">
    <source>
        <dbReference type="Pfam" id="PF00149"/>
    </source>
</evidence>
<sequence>MSKVWFTSDLHIGHEKVARERTRGWVLPRYVGVEVDGHDNTLARLWDRVVAPDDVVWVLGDISSGTKTAQLKALDWIRDRNGDKHLIPGNHCGPHPLHRDSHKWLPIYLDGAFKTVQLAAKRRIPLREGHVTAMVSHFPYTGDHTDEDRYPEWRLPDHGHYIIHGHTHSAEKLSYGMPRWDGASSVSRTTQIHVGVDAWDYTPVTVDQIVEIVQGLEDAKC</sequence>
<accession>A0AB38D113</accession>
<dbReference type="RefSeq" id="WP_074292953.1">
    <property type="nucleotide sequence ID" value="NZ_FSFF01000001.1"/>
</dbReference>
<name>A0AB38D113_9MYCO</name>
<dbReference type="Gene3D" id="3.60.21.10">
    <property type="match status" value="1"/>
</dbReference>
<dbReference type="Pfam" id="PF00149">
    <property type="entry name" value="Metallophos"/>
    <property type="match status" value="1"/>
</dbReference>
<gene>
    <name evidence="2" type="ORF">SAMEA2070301_03195</name>
</gene>
<dbReference type="GO" id="GO:0016787">
    <property type="term" value="F:hydrolase activity"/>
    <property type="evidence" value="ECO:0007669"/>
    <property type="project" value="InterPro"/>
</dbReference>
<dbReference type="EMBL" id="FSHM01000004">
    <property type="protein sequence ID" value="SIB19602.1"/>
    <property type="molecule type" value="Genomic_DNA"/>
</dbReference>
<evidence type="ECO:0000313" key="3">
    <source>
        <dbReference type="Proteomes" id="UP000185210"/>
    </source>
</evidence>
<evidence type="ECO:0000313" key="2">
    <source>
        <dbReference type="EMBL" id="SIB19602.1"/>
    </source>
</evidence>
<dbReference type="InterPro" id="IPR029052">
    <property type="entry name" value="Metallo-depent_PP-like"/>
</dbReference>
<comment type="caution">
    <text evidence="2">The sequence shown here is derived from an EMBL/GenBank/DDBJ whole genome shotgun (WGS) entry which is preliminary data.</text>
</comment>
<proteinExistence type="predicted"/>
<reference evidence="2 3" key="1">
    <citation type="submission" date="2016-11" db="EMBL/GenBank/DDBJ databases">
        <authorList>
            <consortium name="Pathogen Informatics"/>
        </authorList>
    </citation>
    <scope>NUCLEOTIDE SEQUENCE [LARGE SCALE GENOMIC DNA]</scope>
    <source>
        <strain evidence="2 3">104</strain>
    </source>
</reference>
<dbReference type="AlphaFoldDB" id="A0AB38D113"/>
<dbReference type="Proteomes" id="UP000185210">
    <property type="component" value="Unassembled WGS sequence"/>
</dbReference>
<dbReference type="InterPro" id="IPR004843">
    <property type="entry name" value="Calcineurin-like_PHP"/>
</dbReference>
<dbReference type="SUPFAM" id="SSF56300">
    <property type="entry name" value="Metallo-dependent phosphatases"/>
    <property type="match status" value="1"/>
</dbReference>
<feature type="domain" description="Calcineurin-like phosphoesterase" evidence="1">
    <location>
        <begin position="3"/>
        <end position="169"/>
    </location>
</feature>
<organism evidence="2 3">
    <name type="scientific">Mycobacteroides abscessus subsp. abscessus</name>
    <dbReference type="NCBI Taxonomy" id="1185650"/>
    <lineage>
        <taxon>Bacteria</taxon>
        <taxon>Bacillati</taxon>
        <taxon>Actinomycetota</taxon>
        <taxon>Actinomycetes</taxon>
        <taxon>Mycobacteriales</taxon>
        <taxon>Mycobacteriaceae</taxon>
        <taxon>Mycobacteroides</taxon>
        <taxon>Mycobacteroides abscessus</taxon>
    </lineage>
</organism>
<protein>
    <submittedName>
        <fullName evidence="2">Serine/threonine specific protein phosphatase</fullName>
    </submittedName>
</protein>